<keyword evidence="2" id="KW-1185">Reference proteome</keyword>
<organism evidence="1 2">
    <name type="scientific">Lasius niger</name>
    <name type="common">Black garden ant</name>
    <dbReference type="NCBI Taxonomy" id="67767"/>
    <lineage>
        <taxon>Eukaryota</taxon>
        <taxon>Metazoa</taxon>
        <taxon>Ecdysozoa</taxon>
        <taxon>Arthropoda</taxon>
        <taxon>Hexapoda</taxon>
        <taxon>Insecta</taxon>
        <taxon>Pterygota</taxon>
        <taxon>Neoptera</taxon>
        <taxon>Endopterygota</taxon>
        <taxon>Hymenoptera</taxon>
        <taxon>Apocrita</taxon>
        <taxon>Aculeata</taxon>
        <taxon>Formicoidea</taxon>
        <taxon>Formicidae</taxon>
        <taxon>Formicinae</taxon>
        <taxon>Lasius</taxon>
        <taxon>Lasius</taxon>
    </lineage>
</organism>
<dbReference type="Proteomes" id="UP000036403">
    <property type="component" value="Unassembled WGS sequence"/>
</dbReference>
<accession>A0A0J7KG68</accession>
<reference evidence="1 2" key="1">
    <citation type="submission" date="2015-04" db="EMBL/GenBank/DDBJ databases">
        <title>Lasius niger genome sequencing.</title>
        <authorList>
            <person name="Konorov E.A."/>
            <person name="Nikitin M.A."/>
            <person name="Kirill M.V."/>
            <person name="Chang P."/>
        </authorList>
    </citation>
    <scope>NUCLEOTIDE SEQUENCE [LARGE SCALE GENOMIC DNA]</scope>
    <source>
        <tissue evidence="1">Whole</tissue>
    </source>
</reference>
<dbReference type="EMBL" id="LBMM01008042">
    <property type="protein sequence ID" value="KMQ89196.1"/>
    <property type="molecule type" value="Genomic_DNA"/>
</dbReference>
<evidence type="ECO:0000313" key="2">
    <source>
        <dbReference type="Proteomes" id="UP000036403"/>
    </source>
</evidence>
<sequence>MTVFAYGISVLHARLKCFKYMLSVAYKMELQKWRVNEAAYEIRKSTIQKQLRKDVGPIADVVRQGFGTTNDGNTARRFF</sequence>
<dbReference type="OrthoDB" id="8193306at2759"/>
<proteinExistence type="predicted"/>
<comment type="caution">
    <text evidence="1">The sequence shown here is derived from an EMBL/GenBank/DDBJ whole genome shotgun (WGS) entry which is preliminary data.</text>
</comment>
<dbReference type="PaxDb" id="67767-A0A0J7KG68"/>
<dbReference type="AlphaFoldDB" id="A0A0J7KG68"/>
<protein>
    <submittedName>
        <fullName evidence="1">Dna-mediated transposase</fullName>
    </submittedName>
</protein>
<gene>
    <name evidence="1" type="ORF">RF55_11195</name>
</gene>
<evidence type="ECO:0000313" key="1">
    <source>
        <dbReference type="EMBL" id="KMQ89196.1"/>
    </source>
</evidence>
<name>A0A0J7KG68_LASNI</name>